<keyword evidence="9" id="KW-0378">Hydrolase</keyword>
<evidence type="ECO:0000313" key="10">
    <source>
        <dbReference type="Proteomes" id="UP000018458"/>
    </source>
</evidence>
<dbReference type="InterPro" id="IPR001736">
    <property type="entry name" value="PLipase_D/transphosphatidylase"/>
</dbReference>
<evidence type="ECO:0000256" key="3">
    <source>
        <dbReference type="ARBA" id="ARBA00022679"/>
    </source>
</evidence>
<feature type="domain" description="PLD phosphodiesterase" evidence="8">
    <location>
        <begin position="357"/>
        <end position="384"/>
    </location>
</feature>
<keyword evidence="3" id="KW-0808">Transferase</keyword>
<dbReference type="PANTHER" id="PTHR12586">
    <property type="entry name" value="CDP-DIACYLGLYCEROL--SERINE O-PHOSPHATIDYLTRANSFERASE"/>
    <property type="match status" value="1"/>
</dbReference>
<dbReference type="SUPFAM" id="SSF56024">
    <property type="entry name" value="Phospholipase D/nuclease"/>
    <property type="match status" value="2"/>
</dbReference>
<dbReference type="PANTHER" id="PTHR12586:SF1">
    <property type="entry name" value="CDP-DIACYLGLYCEROL--GLYCEROL-3-PHOSPHATE 3-PHOSPHATIDYLTRANSFERASE, MITOCHONDRIAL"/>
    <property type="match status" value="1"/>
</dbReference>
<keyword evidence="10" id="KW-1185">Reference proteome</keyword>
<evidence type="ECO:0000256" key="2">
    <source>
        <dbReference type="ARBA" id="ARBA00022516"/>
    </source>
</evidence>
<dbReference type="OrthoDB" id="8543662at2"/>
<dbReference type="InterPro" id="IPR016270">
    <property type="entry name" value="PGS1"/>
</dbReference>
<dbReference type="PIRSF" id="PIRSF000850">
    <property type="entry name" value="Phospholipase_D_PSS"/>
    <property type="match status" value="1"/>
</dbReference>
<evidence type="ECO:0000256" key="5">
    <source>
        <dbReference type="ARBA" id="ARBA00023098"/>
    </source>
</evidence>
<dbReference type="AlphaFoldDB" id="E8LI99"/>
<evidence type="ECO:0000256" key="7">
    <source>
        <dbReference type="ARBA" id="ARBA00023264"/>
    </source>
</evidence>
<dbReference type="GO" id="GO:0016787">
    <property type="term" value="F:hydrolase activity"/>
    <property type="evidence" value="ECO:0007669"/>
    <property type="project" value="UniProtKB-KW"/>
</dbReference>
<reference evidence="9 10" key="1">
    <citation type="submission" date="2011-01" db="EMBL/GenBank/DDBJ databases">
        <authorList>
            <person name="Weinstock G."/>
            <person name="Sodergren E."/>
            <person name="Clifton S."/>
            <person name="Fulton L."/>
            <person name="Fulton B."/>
            <person name="Courtney L."/>
            <person name="Fronick C."/>
            <person name="Harrison M."/>
            <person name="Strong C."/>
            <person name="Farmer C."/>
            <person name="Delahaunty K."/>
            <person name="Markovic C."/>
            <person name="Hall O."/>
            <person name="Minx P."/>
            <person name="Tomlinson C."/>
            <person name="Mitreva M."/>
            <person name="Hou S."/>
            <person name="Chen J."/>
            <person name="Wollam A."/>
            <person name="Pepin K.H."/>
            <person name="Johnson M."/>
            <person name="Bhonagiri V."/>
            <person name="Zhang X."/>
            <person name="Suruliraj S."/>
            <person name="Warren W."/>
            <person name="Chinwalla A."/>
            <person name="Mardis E.R."/>
            <person name="Wilson R.K."/>
        </authorList>
    </citation>
    <scope>NUCLEOTIDE SEQUENCE [LARGE SCALE GENOMIC DNA]</scope>
    <source>
        <strain evidence="10">DSM 22608 / JCM 16073 / KCTC 15190 / YIT 12066</strain>
    </source>
</reference>
<dbReference type="EC" id="3.1.-.-" evidence="9"/>
<dbReference type="GO" id="GO:0008444">
    <property type="term" value="F:CDP-diacylglycerol-glycerol-3-phosphate 3-phosphatidyltransferase activity"/>
    <property type="evidence" value="ECO:0007669"/>
    <property type="project" value="InterPro"/>
</dbReference>
<dbReference type="RefSeq" id="WP_009142637.1">
    <property type="nucleotide sequence ID" value="NZ_GL830955.1"/>
</dbReference>
<evidence type="ECO:0000256" key="4">
    <source>
        <dbReference type="ARBA" id="ARBA00022737"/>
    </source>
</evidence>
<gene>
    <name evidence="9" type="ORF">HMPREF9444_00414</name>
</gene>
<name>E8LI99_SUCHY</name>
<dbReference type="GO" id="GO:0032049">
    <property type="term" value="P:cardiolipin biosynthetic process"/>
    <property type="evidence" value="ECO:0007669"/>
    <property type="project" value="InterPro"/>
</dbReference>
<evidence type="ECO:0000313" key="9">
    <source>
        <dbReference type="EMBL" id="EFY07759.1"/>
    </source>
</evidence>
<evidence type="ECO:0000256" key="1">
    <source>
        <dbReference type="ARBA" id="ARBA00010682"/>
    </source>
</evidence>
<dbReference type="Gene3D" id="3.30.870.10">
    <property type="entry name" value="Endonuclease Chain A"/>
    <property type="match status" value="2"/>
</dbReference>
<keyword evidence="4" id="KW-0677">Repeat</keyword>
<evidence type="ECO:0000256" key="6">
    <source>
        <dbReference type="ARBA" id="ARBA00023209"/>
    </source>
</evidence>
<dbReference type="SMART" id="SM00155">
    <property type="entry name" value="PLDc"/>
    <property type="match status" value="2"/>
</dbReference>
<dbReference type="GO" id="GO:0005829">
    <property type="term" value="C:cytosol"/>
    <property type="evidence" value="ECO:0007669"/>
    <property type="project" value="TreeGrafter"/>
</dbReference>
<dbReference type="Pfam" id="PF13091">
    <property type="entry name" value="PLDc_2"/>
    <property type="match status" value="2"/>
</dbReference>
<keyword evidence="5" id="KW-0443">Lipid metabolism</keyword>
<dbReference type="STRING" id="762983.HMPREF9444_00414"/>
<organism evidence="9 10">
    <name type="scientific">Succinatimonas hippei (strain DSM 22608 / JCM 16073 / KCTC 15190 / YIT 12066)</name>
    <dbReference type="NCBI Taxonomy" id="762983"/>
    <lineage>
        <taxon>Bacteria</taxon>
        <taxon>Pseudomonadati</taxon>
        <taxon>Pseudomonadota</taxon>
        <taxon>Gammaproteobacteria</taxon>
        <taxon>Aeromonadales</taxon>
        <taxon>Succinivibrionaceae</taxon>
        <taxon>Succinatimonas</taxon>
    </lineage>
</organism>
<dbReference type="HOGENOM" id="CLU_051350_1_0_6"/>
<sequence length="456" mass="52380">MLFLKKSLHGTLYSATRLQQMPVIAVKAVNYNILERPAHFRQRMLELIAQARNRIMMTVLYLQDDEAGREILDALYKAQEKNPKLHICIYVDFHRAQRGLIGQEQSLGNSALYYKMAENSPHPPAIYGVPVKRREIFGVMHLKGCVFDDTVLYSGASINDVYLDKNGRYRLDRYHEIQSKELADTLCSYTTSAFHINFAVQDFSQGKVKSAKEVSEEIRQLQHHLTKTQYSFKNNRLHGDEVGITPLVGLGKKGNILNKTVLWLLSGAKNSLFICTPYFNPPKILQQALEAALMRGVKITLVVGDKVANDFYLKPEEKFSPIGAVPYIYEQNLRAFVIKFQNLIDQGKLKVMLWKNGTNTYHLKGIFADRNLALITGNNLNPRAWSLDLENGLLVHDPHHLMQEKFGHEQQYILKHTTQIMSEKDLDDFSQYPEQVRKLLTKVKRFKASIFIKQLL</sequence>
<dbReference type="EMBL" id="AEVO01000017">
    <property type="protein sequence ID" value="EFY07759.1"/>
    <property type="molecule type" value="Genomic_DNA"/>
</dbReference>
<keyword evidence="6" id="KW-0594">Phospholipid biosynthesis</keyword>
<evidence type="ECO:0000259" key="8">
    <source>
        <dbReference type="PROSITE" id="PS50035"/>
    </source>
</evidence>
<protein>
    <submittedName>
        <fullName evidence="9">Phospholipase D domain protein</fullName>
        <ecNumber evidence="9">3.1.-.-</ecNumber>
    </submittedName>
</protein>
<dbReference type="GO" id="GO:0003882">
    <property type="term" value="F:CDP-diacylglycerol-serine O-phosphatidyltransferase activity"/>
    <property type="evidence" value="ECO:0007669"/>
    <property type="project" value="TreeGrafter"/>
</dbReference>
<comment type="caution">
    <text evidence="9">The sequence shown here is derived from an EMBL/GenBank/DDBJ whole genome shotgun (WGS) entry which is preliminary data.</text>
</comment>
<accession>E8LI99</accession>
<dbReference type="InterPro" id="IPR025202">
    <property type="entry name" value="PLD-like_dom"/>
</dbReference>
<comment type="similarity">
    <text evidence="1">Belongs to the CDP-alcohol phosphatidyltransferase class-II family.</text>
</comment>
<dbReference type="eggNOG" id="COG1502">
    <property type="taxonomic scope" value="Bacteria"/>
</dbReference>
<keyword evidence="7" id="KW-1208">Phospholipid metabolism</keyword>
<dbReference type="NCBIfam" id="NF006946">
    <property type="entry name" value="PRK09428.1"/>
    <property type="match status" value="1"/>
</dbReference>
<dbReference type="PROSITE" id="PS50035">
    <property type="entry name" value="PLD"/>
    <property type="match status" value="1"/>
</dbReference>
<proteinExistence type="inferred from homology"/>
<keyword evidence="2" id="KW-0444">Lipid biosynthesis</keyword>
<dbReference type="Proteomes" id="UP000018458">
    <property type="component" value="Unassembled WGS sequence"/>
</dbReference>